<dbReference type="EMBL" id="KI392088">
    <property type="protein sequence ID" value="ERN18600.1"/>
    <property type="molecule type" value="Genomic_DNA"/>
</dbReference>
<gene>
    <name evidence="1" type="ORF">AMTR_s00065p00147620</name>
</gene>
<organism evidence="1 2">
    <name type="scientific">Amborella trichopoda</name>
    <dbReference type="NCBI Taxonomy" id="13333"/>
    <lineage>
        <taxon>Eukaryota</taxon>
        <taxon>Viridiplantae</taxon>
        <taxon>Streptophyta</taxon>
        <taxon>Embryophyta</taxon>
        <taxon>Tracheophyta</taxon>
        <taxon>Spermatophyta</taxon>
        <taxon>Magnoliopsida</taxon>
        <taxon>Amborellales</taxon>
        <taxon>Amborellaceae</taxon>
        <taxon>Amborella</taxon>
    </lineage>
</organism>
<protein>
    <submittedName>
        <fullName evidence="1">Uncharacterized protein</fullName>
    </submittedName>
</protein>
<evidence type="ECO:0000313" key="2">
    <source>
        <dbReference type="Proteomes" id="UP000017836"/>
    </source>
</evidence>
<dbReference type="Proteomes" id="UP000017836">
    <property type="component" value="Unassembled WGS sequence"/>
</dbReference>
<evidence type="ECO:0000313" key="1">
    <source>
        <dbReference type="EMBL" id="ERN18600.1"/>
    </source>
</evidence>
<dbReference type="AlphaFoldDB" id="U5D8S0"/>
<sequence length="62" mass="6793">MTPGQVLPECPIQLLEHLVSRASTAGSRFTNAEALSSPEHALPEHMCLECQSDVSRVLEYLV</sequence>
<proteinExistence type="predicted"/>
<dbReference type="HOGENOM" id="CLU_2907095_0_0_1"/>
<dbReference type="Gramene" id="ERN18600">
    <property type="protein sequence ID" value="ERN18600"/>
    <property type="gene ID" value="AMTR_s00065p00147620"/>
</dbReference>
<accession>U5D8S0</accession>
<keyword evidence="2" id="KW-1185">Reference proteome</keyword>
<reference evidence="2" key="1">
    <citation type="journal article" date="2013" name="Science">
        <title>The Amborella genome and the evolution of flowering plants.</title>
        <authorList>
            <consortium name="Amborella Genome Project"/>
        </authorList>
    </citation>
    <scope>NUCLEOTIDE SEQUENCE [LARGE SCALE GENOMIC DNA]</scope>
</reference>
<name>U5D8S0_AMBTC</name>